<dbReference type="EMBL" id="BARS01009500">
    <property type="protein sequence ID" value="GAF75558.1"/>
    <property type="molecule type" value="Genomic_DNA"/>
</dbReference>
<name>X0S3C7_9ZZZZ</name>
<comment type="caution">
    <text evidence="2">The sequence shown here is derived from an EMBL/GenBank/DDBJ whole genome shotgun (WGS) entry which is preliminary data.</text>
</comment>
<reference evidence="2" key="1">
    <citation type="journal article" date="2014" name="Front. Microbiol.">
        <title>High frequency of phylogenetically diverse reductive dehalogenase-homologous genes in deep subseafloor sedimentary metagenomes.</title>
        <authorList>
            <person name="Kawai M."/>
            <person name="Futagami T."/>
            <person name="Toyoda A."/>
            <person name="Takaki Y."/>
            <person name="Nishi S."/>
            <person name="Hori S."/>
            <person name="Arai W."/>
            <person name="Tsubouchi T."/>
            <person name="Morono Y."/>
            <person name="Uchiyama I."/>
            <person name="Ito T."/>
            <person name="Fujiyama A."/>
            <person name="Inagaki F."/>
            <person name="Takami H."/>
        </authorList>
    </citation>
    <scope>NUCLEOTIDE SEQUENCE</scope>
    <source>
        <strain evidence="2">Expedition CK06-06</strain>
    </source>
</reference>
<feature type="non-terminal residue" evidence="2">
    <location>
        <position position="205"/>
    </location>
</feature>
<evidence type="ECO:0000256" key="1">
    <source>
        <dbReference type="SAM" id="MobiDB-lite"/>
    </source>
</evidence>
<proteinExistence type="predicted"/>
<gene>
    <name evidence="2" type="ORF">S01H1_17858</name>
</gene>
<protein>
    <submittedName>
        <fullName evidence="2">Uncharacterized protein</fullName>
    </submittedName>
</protein>
<dbReference type="AlphaFoldDB" id="X0S3C7"/>
<feature type="region of interest" description="Disordered" evidence="1">
    <location>
        <begin position="183"/>
        <end position="205"/>
    </location>
</feature>
<organism evidence="2">
    <name type="scientific">marine sediment metagenome</name>
    <dbReference type="NCBI Taxonomy" id="412755"/>
    <lineage>
        <taxon>unclassified sequences</taxon>
        <taxon>metagenomes</taxon>
        <taxon>ecological metagenomes</taxon>
    </lineage>
</organism>
<accession>X0S3C7</accession>
<evidence type="ECO:0000313" key="2">
    <source>
        <dbReference type="EMBL" id="GAF75558.1"/>
    </source>
</evidence>
<sequence length="205" mass="21898">MPLPIAAIIAAAATLGSAGVSAYGASKQRKAQEKSNEPYLRFQDRKNQLIDELLSSLDGTGKYADLFSTDEGAFQKSFVDPAKQMFRDQITPQIQQGSIAGGTQRSTSMDDQLTRAGVDLDQLLNQSYSNFQSEGKDRASNLIGNIFGAPADQPMTAGPNSASLYGSAAGSFFGSDSFTNLIKEFGKKPPTQPGGISDWNRPGFK</sequence>